<reference evidence="2" key="1">
    <citation type="journal article" date="2019" name="Int. J. Syst. Evol. Microbiol.">
        <title>The Global Catalogue of Microorganisms (GCM) 10K type strain sequencing project: providing services to taxonomists for standard genome sequencing and annotation.</title>
        <authorList>
            <consortium name="The Broad Institute Genomics Platform"/>
            <consortium name="The Broad Institute Genome Sequencing Center for Infectious Disease"/>
            <person name="Wu L."/>
            <person name="Ma J."/>
        </authorList>
    </citation>
    <scope>NUCLEOTIDE SEQUENCE [LARGE SCALE GENOMIC DNA]</scope>
    <source>
        <strain evidence="2">NBRC 15640</strain>
    </source>
</reference>
<proteinExistence type="predicted"/>
<name>A0AAV5P1U2_9VIBR</name>
<evidence type="ECO:0000313" key="1">
    <source>
        <dbReference type="EMBL" id="GLQ75977.1"/>
    </source>
</evidence>
<gene>
    <name evidence="1" type="ORF">GCM10007932_53400</name>
</gene>
<dbReference type="Gene3D" id="2.40.30.170">
    <property type="match status" value="1"/>
</dbReference>
<keyword evidence="2" id="KW-1185">Reference proteome</keyword>
<dbReference type="EMBL" id="BSNX01000075">
    <property type="protein sequence ID" value="GLQ75977.1"/>
    <property type="molecule type" value="Genomic_DNA"/>
</dbReference>
<evidence type="ECO:0008006" key="3">
    <source>
        <dbReference type="Google" id="ProtNLM"/>
    </source>
</evidence>
<accession>A0AAV5P1U2</accession>
<protein>
    <recommendedName>
        <fullName evidence="3">HlyD family secretion protein</fullName>
    </recommendedName>
</protein>
<dbReference type="AlphaFoldDB" id="A0AAV5P1U2"/>
<comment type="caution">
    <text evidence="1">The sequence shown here is derived from an EMBL/GenBank/DDBJ whole genome shotgun (WGS) entry which is preliminary data.</text>
</comment>
<organism evidence="1 2">
    <name type="scientific">Vibrio penaeicida</name>
    <dbReference type="NCBI Taxonomy" id="104609"/>
    <lineage>
        <taxon>Bacteria</taxon>
        <taxon>Pseudomonadati</taxon>
        <taxon>Pseudomonadota</taxon>
        <taxon>Gammaproteobacteria</taxon>
        <taxon>Vibrionales</taxon>
        <taxon>Vibrionaceae</taxon>
        <taxon>Vibrio</taxon>
    </lineage>
</organism>
<evidence type="ECO:0000313" key="2">
    <source>
        <dbReference type="Proteomes" id="UP001156690"/>
    </source>
</evidence>
<dbReference type="Proteomes" id="UP001156690">
    <property type="component" value="Unassembled WGS sequence"/>
</dbReference>
<sequence>MTFVHTEDEFYVGAFRQNSLQRLQAGFEAEFLFRALPGKVFRGEVVEVIPAIGEGQVQASGSLLNSSALKNNGRALVKLKITDDLSAYHLPMGSNAEIAVYSDSFTHVSVMRKVLIRMKSWQSYLYLDH</sequence>